<organism evidence="2">
    <name type="scientific">hydrothermal vent metagenome</name>
    <dbReference type="NCBI Taxonomy" id="652676"/>
    <lineage>
        <taxon>unclassified sequences</taxon>
        <taxon>metagenomes</taxon>
        <taxon>ecological metagenomes</taxon>
    </lineage>
</organism>
<feature type="transmembrane region" description="Helical" evidence="1">
    <location>
        <begin position="9"/>
        <end position="32"/>
    </location>
</feature>
<evidence type="ECO:0000313" key="2">
    <source>
        <dbReference type="EMBL" id="VAW96733.1"/>
    </source>
</evidence>
<keyword evidence="1" id="KW-1133">Transmembrane helix</keyword>
<sequence length="37" mass="4069">MMTNRTYKFIVFIQVSIILAIALIITAGDVILSATKV</sequence>
<gene>
    <name evidence="2" type="ORF">MNBD_GAMMA21-1150</name>
</gene>
<proteinExistence type="predicted"/>
<protein>
    <submittedName>
        <fullName evidence="2">Uncharacterized protein</fullName>
    </submittedName>
</protein>
<evidence type="ECO:0000256" key="1">
    <source>
        <dbReference type="SAM" id="Phobius"/>
    </source>
</evidence>
<accession>A0A3B1A9N9</accession>
<keyword evidence="1" id="KW-0472">Membrane</keyword>
<dbReference type="AlphaFoldDB" id="A0A3B1A9N9"/>
<name>A0A3B1A9N9_9ZZZZ</name>
<dbReference type="EMBL" id="UOFR01000040">
    <property type="protein sequence ID" value="VAW96733.1"/>
    <property type="molecule type" value="Genomic_DNA"/>
</dbReference>
<reference evidence="2" key="1">
    <citation type="submission" date="2018-06" db="EMBL/GenBank/DDBJ databases">
        <authorList>
            <person name="Zhirakovskaya E."/>
        </authorList>
    </citation>
    <scope>NUCLEOTIDE SEQUENCE</scope>
</reference>
<keyword evidence="1" id="KW-0812">Transmembrane</keyword>